<evidence type="ECO:0008006" key="4">
    <source>
        <dbReference type="Google" id="ProtNLM"/>
    </source>
</evidence>
<feature type="transmembrane region" description="Helical" evidence="1">
    <location>
        <begin position="30"/>
        <end position="47"/>
    </location>
</feature>
<proteinExistence type="predicted"/>
<name>A0A430B8U4_9ENTE</name>
<sequence>MMEKNGLALISIGLVIFVVSANARLGTYDFLSMITAGSFMMIGLFVFRKGKKKRGVVNEDK</sequence>
<protein>
    <recommendedName>
        <fullName evidence="4">DUF3188 domain-containing protein</fullName>
    </recommendedName>
</protein>
<accession>A0A430B8U4</accession>
<dbReference type="RefSeq" id="WP_246433308.1">
    <property type="nucleotide sequence ID" value="NZ_CP060720.1"/>
</dbReference>
<keyword evidence="1" id="KW-1133">Transmembrane helix</keyword>
<keyword evidence="1" id="KW-0812">Transmembrane</keyword>
<dbReference type="AlphaFoldDB" id="A0A430B8U4"/>
<evidence type="ECO:0000313" key="3">
    <source>
        <dbReference type="Proteomes" id="UP000288028"/>
    </source>
</evidence>
<keyword evidence="1" id="KW-0472">Membrane</keyword>
<keyword evidence="3" id="KW-1185">Reference proteome</keyword>
<comment type="caution">
    <text evidence="2">The sequence shown here is derived from an EMBL/GenBank/DDBJ whole genome shotgun (WGS) entry which is preliminary data.</text>
</comment>
<dbReference type="Proteomes" id="UP000288028">
    <property type="component" value="Unassembled WGS sequence"/>
</dbReference>
<reference evidence="2 3" key="1">
    <citation type="submission" date="2017-05" db="EMBL/GenBank/DDBJ databases">
        <title>Vagococcus spp. assemblies.</title>
        <authorList>
            <person name="Gulvik C.A."/>
        </authorList>
    </citation>
    <scope>NUCLEOTIDE SEQUENCE [LARGE SCALE GENOMIC DNA]</scope>
    <source>
        <strain evidence="2 3">SS1714</strain>
    </source>
</reference>
<gene>
    <name evidence="2" type="ORF">CBF28_00895</name>
</gene>
<dbReference type="EMBL" id="NGKB01000001">
    <property type="protein sequence ID" value="RSU16774.1"/>
    <property type="molecule type" value="Genomic_DNA"/>
</dbReference>
<organism evidence="2 3">
    <name type="scientific">Vagococcus carniphilus</name>
    <dbReference type="NCBI Taxonomy" id="218144"/>
    <lineage>
        <taxon>Bacteria</taxon>
        <taxon>Bacillati</taxon>
        <taxon>Bacillota</taxon>
        <taxon>Bacilli</taxon>
        <taxon>Lactobacillales</taxon>
        <taxon>Enterococcaceae</taxon>
        <taxon>Vagococcus</taxon>
    </lineage>
</organism>
<evidence type="ECO:0000256" key="1">
    <source>
        <dbReference type="SAM" id="Phobius"/>
    </source>
</evidence>
<evidence type="ECO:0000313" key="2">
    <source>
        <dbReference type="EMBL" id="RSU16774.1"/>
    </source>
</evidence>
<dbReference type="GeneID" id="95579870"/>